<gene>
    <name evidence="13" type="ORF">AB6A40_006076</name>
</gene>
<feature type="active site" description="Proton donor/acceptor" evidence="9">
    <location>
        <position position="355"/>
    </location>
</feature>
<evidence type="ECO:0000256" key="10">
    <source>
        <dbReference type="PIRSR" id="PIRSR610347-2"/>
    </source>
</evidence>
<dbReference type="Pfam" id="PF06087">
    <property type="entry name" value="Tyr-DNA_phospho"/>
    <property type="match status" value="1"/>
</dbReference>
<evidence type="ECO:0000256" key="8">
    <source>
        <dbReference type="ARBA" id="ARBA00023242"/>
    </source>
</evidence>
<evidence type="ECO:0000256" key="9">
    <source>
        <dbReference type="PIRSR" id="PIRSR610347-1"/>
    </source>
</evidence>
<evidence type="ECO:0000256" key="11">
    <source>
        <dbReference type="PIRSR" id="PIRSR610347-3"/>
    </source>
</evidence>
<dbReference type="AlphaFoldDB" id="A0ABD6ERP8"/>
<dbReference type="PANTHER" id="PTHR12415">
    <property type="entry name" value="TYROSYL-DNA PHOSPHODIESTERASE 1"/>
    <property type="match status" value="1"/>
</dbReference>
<dbReference type="Proteomes" id="UP001608902">
    <property type="component" value="Unassembled WGS sequence"/>
</dbReference>
<dbReference type="GO" id="GO:0006281">
    <property type="term" value="P:DNA repair"/>
    <property type="evidence" value="ECO:0007669"/>
    <property type="project" value="UniProtKB-KW"/>
</dbReference>
<comment type="subcellular location">
    <subcellularLocation>
        <location evidence="1">Nucleus</location>
    </subcellularLocation>
</comment>
<evidence type="ECO:0000256" key="5">
    <source>
        <dbReference type="ARBA" id="ARBA00022801"/>
    </source>
</evidence>
<dbReference type="InterPro" id="IPR001736">
    <property type="entry name" value="PLipase_D/transphosphatidylase"/>
</dbReference>
<keyword evidence="7" id="KW-0234">DNA repair</keyword>
<keyword evidence="3" id="KW-0540">Nuclease</keyword>
<dbReference type="PROSITE" id="PS50035">
    <property type="entry name" value="PLD"/>
    <property type="match status" value="1"/>
</dbReference>
<accession>A0ABD6ERP8</accession>
<keyword evidence="4" id="KW-0227">DNA damage</keyword>
<feature type="active site" description="Nucleophile" evidence="9">
    <location>
        <position position="132"/>
    </location>
</feature>
<evidence type="ECO:0000259" key="12">
    <source>
        <dbReference type="PROSITE" id="PS50035"/>
    </source>
</evidence>
<evidence type="ECO:0000256" key="6">
    <source>
        <dbReference type="ARBA" id="ARBA00022839"/>
    </source>
</evidence>
<proteinExistence type="inferred from homology"/>
<reference evidence="13 14" key="1">
    <citation type="submission" date="2024-08" db="EMBL/GenBank/DDBJ databases">
        <title>Gnathostoma spinigerum genome.</title>
        <authorList>
            <person name="Gonzalez-Bertolin B."/>
            <person name="Monzon S."/>
            <person name="Zaballos A."/>
            <person name="Jimenez P."/>
            <person name="Dekumyoy P."/>
            <person name="Varona S."/>
            <person name="Cuesta I."/>
            <person name="Sumanam S."/>
            <person name="Adisakwattana P."/>
            <person name="Gasser R.B."/>
            <person name="Hernandez-Gonzalez A."/>
            <person name="Young N.D."/>
            <person name="Perteguer M.J."/>
        </authorList>
    </citation>
    <scope>NUCLEOTIDE SEQUENCE [LARGE SCALE GENOMIC DNA]</scope>
    <source>
        <strain evidence="13">AL3</strain>
        <tissue evidence="13">Liver</tissue>
    </source>
</reference>
<dbReference type="SUPFAM" id="SSF56024">
    <property type="entry name" value="Phospholipase D/nuclease"/>
    <property type="match status" value="2"/>
</dbReference>
<evidence type="ECO:0000256" key="4">
    <source>
        <dbReference type="ARBA" id="ARBA00022763"/>
    </source>
</evidence>
<sequence>MKRTLTEQNDAECLKEDREEKERKRNKACLENRLYFTKVLGHPQRFSTHAKSLSEVLRIIQPSASIHFNFMVDLEWFMKQFPVNCATMPISIIVGEKNGTDVGDVKRQVARLKATNVVVGGARLPIMYGTHHTKLSIFDNDKDEIHVIISTANLLQNDWESKTQAFYHCRSKAEQCDRDPEKCDMFRDDLMEYLKNYSSSRDWQLIQYWHDRISNADFSEIEAVIIPSAPGYHCGMKRENYGHMRLRKVLSTKNINISHPTFIAQSSSIGSLGPKPDSWLTGQFLCSLAGGAIVPGSSLRLIYPCVEDVRNSVEGYMAGNSLPYTKSTASRQSYLPVMMHKWRSECWGRTRAMPHIKSYCLLNGREHRPEWLLITSANISKAAWGELQKNETQLGVRSYELGVLLFNEESRDMLPYDLPLTKYDSNDRPWLVDETYTDPDTYGLTWPPT</sequence>
<comment type="similarity">
    <text evidence="2">Belongs to the tyrosyl-DNA phosphodiesterase family.</text>
</comment>
<evidence type="ECO:0000256" key="2">
    <source>
        <dbReference type="ARBA" id="ARBA00010205"/>
    </source>
</evidence>
<dbReference type="GO" id="GO:0004527">
    <property type="term" value="F:exonuclease activity"/>
    <property type="evidence" value="ECO:0007669"/>
    <property type="project" value="UniProtKB-KW"/>
</dbReference>
<organism evidence="13 14">
    <name type="scientific">Gnathostoma spinigerum</name>
    <dbReference type="NCBI Taxonomy" id="75299"/>
    <lineage>
        <taxon>Eukaryota</taxon>
        <taxon>Metazoa</taxon>
        <taxon>Ecdysozoa</taxon>
        <taxon>Nematoda</taxon>
        <taxon>Chromadorea</taxon>
        <taxon>Rhabditida</taxon>
        <taxon>Spirurina</taxon>
        <taxon>Gnathostomatomorpha</taxon>
        <taxon>Gnathostomatoidea</taxon>
        <taxon>Gnathostomatidae</taxon>
        <taxon>Gnathostoma</taxon>
    </lineage>
</organism>
<dbReference type="GO" id="GO:0005634">
    <property type="term" value="C:nucleus"/>
    <property type="evidence" value="ECO:0007669"/>
    <property type="project" value="UniProtKB-SubCell"/>
</dbReference>
<feature type="binding site" evidence="10">
    <location>
        <position position="357"/>
    </location>
    <ligand>
        <name>substrate</name>
    </ligand>
</feature>
<dbReference type="PANTHER" id="PTHR12415:SF0">
    <property type="entry name" value="TYROSYL-DNA PHOSPHODIESTERASE 1"/>
    <property type="match status" value="1"/>
</dbReference>
<keyword evidence="8" id="KW-0539">Nucleus</keyword>
<protein>
    <recommendedName>
        <fullName evidence="12">PLD phosphodiesterase domain-containing protein</fullName>
    </recommendedName>
</protein>
<evidence type="ECO:0000256" key="7">
    <source>
        <dbReference type="ARBA" id="ARBA00023204"/>
    </source>
</evidence>
<dbReference type="EMBL" id="JBGFUD010004111">
    <property type="protein sequence ID" value="MFH4979367.1"/>
    <property type="molecule type" value="Genomic_DNA"/>
</dbReference>
<keyword evidence="14" id="KW-1185">Reference proteome</keyword>
<comment type="caution">
    <text evidence="13">The sequence shown here is derived from an EMBL/GenBank/DDBJ whole genome shotgun (WGS) entry which is preliminary data.</text>
</comment>
<dbReference type="Gene3D" id="3.30.870.10">
    <property type="entry name" value="Endonuclease Chain A"/>
    <property type="match status" value="2"/>
</dbReference>
<evidence type="ECO:0000256" key="3">
    <source>
        <dbReference type="ARBA" id="ARBA00022722"/>
    </source>
</evidence>
<keyword evidence="5" id="KW-0378">Hydrolase</keyword>
<feature type="site" description="Interaction with DNA" evidence="11">
    <location>
        <position position="380"/>
    </location>
</feature>
<evidence type="ECO:0000313" key="13">
    <source>
        <dbReference type="EMBL" id="MFH4979367.1"/>
    </source>
</evidence>
<evidence type="ECO:0000313" key="14">
    <source>
        <dbReference type="Proteomes" id="UP001608902"/>
    </source>
</evidence>
<feature type="domain" description="PLD phosphodiesterase" evidence="12">
    <location>
        <begin position="127"/>
        <end position="158"/>
    </location>
</feature>
<keyword evidence="6" id="KW-0269">Exonuclease</keyword>
<dbReference type="InterPro" id="IPR010347">
    <property type="entry name" value="Tdp1"/>
</dbReference>
<feature type="binding site" evidence="10">
    <location>
        <position position="134"/>
    </location>
    <ligand>
        <name>substrate</name>
    </ligand>
</feature>
<evidence type="ECO:0000256" key="1">
    <source>
        <dbReference type="ARBA" id="ARBA00004123"/>
    </source>
</evidence>
<name>A0ABD6ERP8_9BILA</name>